<dbReference type="PANTHER" id="PTHR33164:SF57">
    <property type="entry name" value="MARR-FAMILY TRANSCRIPTIONAL REGULATOR"/>
    <property type="match status" value="1"/>
</dbReference>
<evidence type="ECO:0000259" key="1">
    <source>
        <dbReference type="PROSITE" id="PS50995"/>
    </source>
</evidence>
<evidence type="ECO:0000313" key="3">
    <source>
        <dbReference type="Proteomes" id="UP000306628"/>
    </source>
</evidence>
<dbReference type="InterPro" id="IPR039422">
    <property type="entry name" value="MarR/SlyA-like"/>
</dbReference>
<sequence>MNRYLTEPYDGGVSHSDQAALARLEVGVSAAVRWSESRHVKAEVARRSGCDLPGSELRLLEHFDVAEPMRVSDIAECLHIDMSTVSLQLRRLRADHLVERIPDPDDRRVTMVAITDAGRATVARVRSARRALLQEILSGAGPAELDRAADILLRVQAHMLAGMPARPGTP</sequence>
<dbReference type="SUPFAM" id="SSF46785">
    <property type="entry name" value="Winged helix' DNA-binding domain"/>
    <property type="match status" value="1"/>
</dbReference>
<dbReference type="PRINTS" id="PR00598">
    <property type="entry name" value="HTHMARR"/>
</dbReference>
<dbReference type="AlphaFoldDB" id="A0A5S4GSQ4"/>
<gene>
    <name evidence="2" type="ORF">ETD85_12075</name>
</gene>
<dbReference type="SMART" id="SM00347">
    <property type="entry name" value="HTH_MARR"/>
    <property type="match status" value="1"/>
</dbReference>
<dbReference type="Gene3D" id="1.10.10.10">
    <property type="entry name" value="Winged helix-like DNA-binding domain superfamily/Winged helix DNA-binding domain"/>
    <property type="match status" value="1"/>
</dbReference>
<dbReference type="GO" id="GO:0006950">
    <property type="term" value="P:response to stress"/>
    <property type="evidence" value="ECO:0007669"/>
    <property type="project" value="TreeGrafter"/>
</dbReference>
<organism evidence="2 3">
    <name type="scientific">Nonomuraea zeae</name>
    <dbReference type="NCBI Taxonomy" id="1642303"/>
    <lineage>
        <taxon>Bacteria</taxon>
        <taxon>Bacillati</taxon>
        <taxon>Actinomycetota</taxon>
        <taxon>Actinomycetes</taxon>
        <taxon>Streptosporangiales</taxon>
        <taxon>Streptosporangiaceae</taxon>
        <taxon>Nonomuraea</taxon>
    </lineage>
</organism>
<proteinExistence type="predicted"/>
<dbReference type="InterPro" id="IPR036390">
    <property type="entry name" value="WH_DNA-bd_sf"/>
</dbReference>
<accession>A0A5S4GSQ4</accession>
<dbReference type="EMBL" id="VCKX01000028">
    <property type="protein sequence ID" value="TMR35957.1"/>
    <property type="molecule type" value="Genomic_DNA"/>
</dbReference>
<dbReference type="OrthoDB" id="4807076at2"/>
<name>A0A5S4GSQ4_9ACTN</name>
<evidence type="ECO:0000313" key="2">
    <source>
        <dbReference type="EMBL" id="TMR35957.1"/>
    </source>
</evidence>
<dbReference type="InterPro" id="IPR000835">
    <property type="entry name" value="HTH_MarR-typ"/>
</dbReference>
<dbReference type="GO" id="GO:0003700">
    <property type="term" value="F:DNA-binding transcription factor activity"/>
    <property type="evidence" value="ECO:0007669"/>
    <property type="project" value="InterPro"/>
</dbReference>
<dbReference type="InterPro" id="IPR036388">
    <property type="entry name" value="WH-like_DNA-bd_sf"/>
</dbReference>
<feature type="domain" description="HTH marR-type" evidence="1">
    <location>
        <begin position="18"/>
        <end position="157"/>
    </location>
</feature>
<dbReference type="Proteomes" id="UP000306628">
    <property type="component" value="Unassembled WGS sequence"/>
</dbReference>
<keyword evidence="3" id="KW-1185">Reference proteome</keyword>
<comment type="caution">
    <text evidence="2">The sequence shown here is derived from an EMBL/GenBank/DDBJ whole genome shotgun (WGS) entry which is preliminary data.</text>
</comment>
<reference evidence="2 3" key="1">
    <citation type="submission" date="2019-05" db="EMBL/GenBank/DDBJ databases">
        <title>Draft genome sequence of Nonomuraea zeae DSM 100528.</title>
        <authorList>
            <person name="Saricaoglu S."/>
            <person name="Isik K."/>
        </authorList>
    </citation>
    <scope>NUCLEOTIDE SEQUENCE [LARGE SCALE GENOMIC DNA]</scope>
    <source>
        <strain evidence="2 3">DSM 100528</strain>
    </source>
</reference>
<protein>
    <submittedName>
        <fullName evidence="2">MarR family transcriptional regulator</fullName>
    </submittedName>
</protein>
<dbReference type="PANTHER" id="PTHR33164">
    <property type="entry name" value="TRANSCRIPTIONAL REGULATOR, MARR FAMILY"/>
    <property type="match status" value="1"/>
</dbReference>
<dbReference type="PROSITE" id="PS50995">
    <property type="entry name" value="HTH_MARR_2"/>
    <property type="match status" value="1"/>
</dbReference>
<dbReference type="Pfam" id="PF01047">
    <property type="entry name" value="MarR"/>
    <property type="match status" value="1"/>
</dbReference>